<name>G7DWK0_MIXOS</name>
<proteinExistence type="inferred from homology"/>
<feature type="compositionally biased region" description="Low complexity" evidence="2">
    <location>
        <begin position="876"/>
        <end position="889"/>
    </location>
</feature>
<dbReference type="PANTHER" id="PTHR47766">
    <property type="entry name" value="PROTEIN EFR3"/>
    <property type="match status" value="1"/>
</dbReference>
<dbReference type="EMBL" id="BABT02000052">
    <property type="protein sequence ID" value="GAA94960.1"/>
    <property type="molecule type" value="Genomic_DNA"/>
</dbReference>
<keyword evidence="4" id="KW-1185">Reference proteome</keyword>
<dbReference type="InterPro" id="IPR049150">
    <property type="entry name" value="EFR3_HEAT-like_rpt"/>
</dbReference>
<dbReference type="Proteomes" id="UP000009131">
    <property type="component" value="Unassembled WGS sequence"/>
</dbReference>
<reference evidence="3 4" key="1">
    <citation type="journal article" date="2011" name="J. Gen. Appl. Microbiol.">
        <title>Draft genome sequencing of the enigmatic basidiomycete Mixia osmundae.</title>
        <authorList>
            <person name="Nishida H."/>
            <person name="Nagatsuka Y."/>
            <person name="Sugiyama J."/>
        </authorList>
    </citation>
    <scope>NUCLEOTIDE SEQUENCE [LARGE SCALE GENOMIC DNA]</scope>
    <source>
        <strain evidence="4">CBS 9802 / IAM 14324 / JCM 22182 / KY 12970</strain>
    </source>
</reference>
<dbReference type="OrthoDB" id="274691at2759"/>
<reference evidence="3 4" key="2">
    <citation type="journal article" date="2012" name="Open Biol.">
        <title>Characteristics of nucleosomes and linker DNA regions on the genome of the basidiomycete Mixia osmundae revealed by mono- and dinucleosome mapping.</title>
        <authorList>
            <person name="Nishida H."/>
            <person name="Kondo S."/>
            <person name="Matsumoto T."/>
            <person name="Suzuki Y."/>
            <person name="Yoshikawa H."/>
            <person name="Taylor T.D."/>
            <person name="Sugiyama J."/>
        </authorList>
    </citation>
    <scope>NUCLEOTIDE SEQUENCE [LARGE SCALE GENOMIC DNA]</scope>
    <source>
        <strain evidence="4">CBS 9802 / IAM 14324 / JCM 22182 / KY 12970</strain>
    </source>
</reference>
<dbReference type="PANTHER" id="PTHR47766:SF1">
    <property type="entry name" value="PROTEIN EFR3"/>
    <property type="match status" value="1"/>
</dbReference>
<evidence type="ECO:0000313" key="4">
    <source>
        <dbReference type="Proteomes" id="UP000009131"/>
    </source>
</evidence>
<evidence type="ECO:0000313" key="3">
    <source>
        <dbReference type="EMBL" id="GAA94960.1"/>
    </source>
</evidence>
<dbReference type="HOGENOM" id="CLU_007481_0_0_1"/>
<gene>
    <name evidence="3" type="primary">Mo01615</name>
    <name evidence="3" type="ORF">E5Q_01615</name>
</gene>
<protein>
    <submittedName>
        <fullName evidence="3">Uncharacterized protein</fullName>
    </submittedName>
</protein>
<accession>G7DWK0</accession>
<dbReference type="InterPro" id="IPR039786">
    <property type="entry name" value="EFR3"/>
</dbReference>
<dbReference type="GO" id="GO:0072659">
    <property type="term" value="P:protein localization to plasma membrane"/>
    <property type="evidence" value="ECO:0007669"/>
    <property type="project" value="InterPro"/>
</dbReference>
<organism evidence="3 4">
    <name type="scientific">Mixia osmundae (strain CBS 9802 / IAM 14324 / JCM 22182 / KY 12970)</name>
    <dbReference type="NCBI Taxonomy" id="764103"/>
    <lineage>
        <taxon>Eukaryota</taxon>
        <taxon>Fungi</taxon>
        <taxon>Dikarya</taxon>
        <taxon>Basidiomycota</taxon>
        <taxon>Pucciniomycotina</taxon>
        <taxon>Mixiomycetes</taxon>
        <taxon>Mixiales</taxon>
        <taxon>Mixiaceae</taxon>
        <taxon>Mixia</taxon>
    </lineage>
</organism>
<dbReference type="Pfam" id="PF21072">
    <property type="entry name" value="EFR3"/>
    <property type="match status" value="1"/>
</dbReference>
<dbReference type="eggNOG" id="KOG1877">
    <property type="taxonomic scope" value="Eukaryota"/>
</dbReference>
<dbReference type="InParanoid" id="G7DWK0"/>
<feature type="region of interest" description="Disordered" evidence="2">
    <location>
        <begin position="841"/>
        <end position="889"/>
    </location>
</feature>
<dbReference type="AlphaFoldDB" id="G7DWK0"/>
<evidence type="ECO:0000256" key="1">
    <source>
        <dbReference type="ARBA" id="ARBA00010216"/>
    </source>
</evidence>
<dbReference type="STRING" id="764103.G7DWK0"/>
<feature type="region of interest" description="Disordered" evidence="2">
    <location>
        <begin position="502"/>
        <end position="527"/>
    </location>
</feature>
<comment type="similarity">
    <text evidence="1">Belongs to the EFR3 family.</text>
</comment>
<comment type="caution">
    <text evidence="3">The sequence shown here is derived from an EMBL/GenBank/DDBJ whole genome shotgun (WGS) entry which is preliminary data.</text>
</comment>
<evidence type="ECO:0000256" key="2">
    <source>
        <dbReference type="SAM" id="MobiDB-lite"/>
    </source>
</evidence>
<sequence>MAHFLPCVPKPNHLVLIDACYPAGKALASSGPDYAPDSNSVSKLVYYCSMKPHKSNKVAKVLLTRAQKDALNPTPTKGKPNLCITLAILTKLLDGCRQHLSYFAREAIEIIELAAAVKQPGQPEYRDNEVAERAASAFHAFATFADSASLGIDNEVTRRYLYVLAQFGTIAREPYGRDKSMAATGRLIGLHVIDGAVVSDIMYTSEFSDQVKHIMPALLFNAADPNISLDFLEAEAAKTDAELNFNEHHTIRRPLADRKLLSISVSGKGEDEKSEEKVAASAVFTLRSIFRLSHNSQLGFALDSFVDWADSFDGGRTWQRTDWLCWLAQSMVQWTHLQYRFVIINTLLEKLLAMNGVRNGVTNKQVSLLAMVQSVLLGPTSMVGLGIGDILAQLVSLIIARARVGPKDALLPYATSTIAALGTHVYYADQYNDLAQDIFEAVATIRESEDTGDEGALSPQQRDEATRSIIEALAKLLQQGARSSRMVQVPVPLKRHEQIMADASNDKRSEAQEAAKAAGSEDQKDATGRTVLKMQATVNRNPIRPEVWQDGLAVMGSTDPTVRLAFGHANLAWIRTELFADTKGLDTGSSDASASLERFFNAYSAQVFELLTSRSIAAERNASGPNSRKRQDSSIRRSPSLPLLSDAVLATPADFSVIKAQIEHLFAQKSIQSLLAGVPMLLALDEEAGTAWASNVGDGGRLGEPQRRRGCREIAAAGVIAAGHAWQSRSVLSAASEAQKYLSPSTLPTLPSLDAVSAPPPTFLRQGGDQAETGFPVLNRNTIIDGFASDNSVQSASGLSATVLRETLNQRWSTELAIQRAFAGTSGRQIRENSPAQSIKLVASSKKPPTARSPSISDMRNALGSSEGPAAAPTVSRRSSGYGSRRISSVPTAEQLNRLGLNEAPVTSNGSADTSSKRFVARRLIRKAQIQAKATDSGLTAMVLFSLFAVLLASQLVAGLNVDLKNVDAGRLVTSKYEKAIAKAARLASNKPGYDKDLISADKLDASVYQAYLDYAQRTGMLGVRRVKATGSPHFNDLELVAVNGSTSSVKVPASPGLLKSWKAAWPAFSTTLNEVVPFAQQIEVLNASKNVKLASKTKVTAAKASPIVQTNANKCHVQCPSGFTTVLNDNRGAYCTSTFTGIYHGRHYTKYPIQCFYWKMSYGGQNTYTITKAGTAKAYACPDATCVVGGKSNFPDFPFAAAKTPQAVAAQVAASIFSK</sequence>